<feature type="non-terminal residue" evidence="1">
    <location>
        <position position="1"/>
    </location>
</feature>
<dbReference type="AlphaFoldDB" id="A0A382L543"/>
<protein>
    <submittedName>
        <fullName evidence="1">Uncharacterized protein</fullName>
    </submittedName>
</protein>
<proteinExistence type="predicted"/>
<evidence type="ECO:0000313" key="1">
    <source>
        <dbReference type="EMBL" id="SVC31790.1"/>
    </source>
</evidence>
<gene>
    <name evidence="1" type="ORF">METZ01_LOCUS284644</name>
</gene>
<organism evidence="1">
    <name type="scientific">marine metagenome</name>
    <dbReference type="NCBI Taxonomy" id="408172"/>
    <lineage>
        <taxon>unclassified sequences</taxon>
        <taxon>metagenomes</taxon>
        <taxon>ecological metagenomes</taxon>
    </lineage>
</organism>
<feature type="non-terminal residue" evidence="1">
    <location>
        <position position="44"/>
    </location>
</feature>
<sequence>ILEIILFYYQIQSMVTGNPKEFMKVKTGILFKKTLSEDQKSSPT</sequence>
<dbReference type="EMBL" id="UINC01084804">
    <property type="protein sequence ID" value="SVC31790.1"/>
    <property type="molecule type" value="Genomic_DNA"/>
</dbReference>
<reference evidence="1" key="1">
    <citation type="submission" date="2018-05" db="EMBL/GenBank/DDBJ databases">
        <authorList>
            <person name="Lanie J.A."/>
            <person name="Ng W.-L."/>
            <person name="Kazmierczak K.M."/>
            <person name="Andrzejewski T.M."/>
            <person name="Davidsen T.M."/>
            <person name="Wayne K.J."/>
            <person name="Tettelin H."/>
            <person name="Glass J.I."/>
            <person name="Rusch D."/>
            <person name="Podicherti R."/>
            <person name="Tsui H.-C.T."/>
            <person name="Winkler M.E."/>
        </authorList>
    </citation>
    <scope>NUCLEOTIDE SEQUENCE</scope>
</reference>
<name>A0A382L543_9ZZZZ</name>
<accession>A0A382L543</accession>